<proteinExistence type="predicted"/>
<evidence type="ECO:0000313" key="1">
    <source>
        <dbReference type="EMBL" id="MCJ8738959.1"/>
    </source>
</evidence>
<name>A0ACC5YTG5_9TELE</name>
<keyword evidence="2" id="KW-1185">Reference proteome</keyword>
<reference evidence="1" key="1">
    <citation type="submission" date="2020-02" db="EMBL/GenBank/DDBJ databases">
        <title>Genome sequencing of the panga catfish, Pangasius djambal.</title>
        <authorList>
            <person name="Wen M."/>
            <person name="Zahm M."/>
            <person name="Roques C."/>
            <person name="Cabau C."/>
            <person name="Klopp C."/>
            <person name="Donnadieu C."/>
            <person name="Jouanno E."/>
            <person name="Avarre J.-C."/>
            <person name="Campet M."/>
            <person name="Ha T."/>
            <person name="Dugue R."/>
            <person name="Lampietro C."/>
            <person name="Louis A."/>
            <person name="Herpin A."/>
            <person name="Echchiki A."/>
            <person name="Berthelot C."/>
            <person name="Parey E."/>
            <person name="Roest-Crollius H."/>
            <person name="Braasch I."/>
            <person name="Postlethwait J.H."/>
            <person name="Bobe J."/>
            <person name="Montfort J."/>
            <person name="Bouchez O."/>
            <person name="Begum T."/>
            <person name="Schartl M."/>
            <person name="Gustiano R."/>
            <person name="Guiguen Y."/>
        </authorList>
    </citation>
    <scope>NUCLEOTIDE SEQUENCE</scope>
    <source>
        <strain evidence="1">Pdj_M5554</strain>
    </source>
</reference>
<dbReference type="EMBL" id="CM040987">
    <property type="protein sequence ID" value="MCJ8738959.1"/>
    <property type="molecule type" value="Genomic_DNA"/>
</dbReference>
<gene>
    <name evidence="1" type="ORF">PDJAM_G00041720</name>
</gene>
<accession>A0ACC5YTG5</accession>
<comment type="caution">
    <text evidence="1">The sequence shown here is derived from an EMBL/GenBank/DDBJ whole genome shotgun (WGS) entry which is preliminary data.</text>
</comment>
<organism evidence="1 2">
    <name type="scientific">Pangasius djambal</name>
    <dbReference type="NCBI Taxonomy" id="1691987"/>
    <lineage>
        <taxon>Eukaryota</taxon>
        <taxon>Metazoa</taxon>
        <taxon>Chordata</taxon>
        <taxon>Craniata</taxon>
        <taxon>Vertebrata</taxon>
        <taxon>Euteleostomi</taxon>
        <taxon>Actinopterygii</taxon>
        <taxon>Neopterygii</taxon>
        <taxon>Teleostei</taxon>
        <taxon>Ostariophysi</taxon>
        <taxon>Siluriformes</taxon>
        <taxon>Pangasiidae</taxon>
        <taxon>Pangasius</taxon>
    </lineage>
</organism>
<protein>
    <submittedName>
        <fullName evidence="1">Uncharacterized protein</fullName>
    </submittedName>
</protein>
<evidence type="ECO:0000313" key="2">
    <source>
        <dbReference type="Proteomes" id="UP000830395"/>
    </source>
</evidence>
<sequence>MHGPSSLRFDGFASGLLKLLTTFLAVQLTGMMSSRPAMIMPTPAARQIFGLASSFSTHVVNSAPANSTSREIVDTMQHTMVMARAAWMSEPRISSDS</sequence>
<dbReference type="Proteomes" id="UP000830395">
    <property type="component" value="Chromosome 13"/>
</dbReference>